<evidence type="ECO:0000256" key="4">
    <source>
        <dbReference type="ARBA" id="ARBA00022692"/>
    </source>
</evidence>
<evidence type="ECO:0000256" key="1">
    <source>
        <dbReference type="ARBA" id="ARBA00004448"/>
    </source>
</evidence>
<comment type="caution">
    <text evidence="13">The sequence shown here is derived from an EMBL/GenBank/DDBJ whole genome shotgun (WGS) entry which is preliminary data.</text>
</comment>
<evidence type="ECO:0000256" key="6">
    <source>
        <dbReference type="ARBA" id="ARBA00022927"/>
    </source>
</evidence>
<dbReference type="PANTHER" id="PTHR28021">
    <property type="entry name" value="PRESEQUENCE TRANSLOCATED-ASSOCIATED MOTOR SUBUNIT PAM17, MITOCHONDRIAL"/>
    <property type="match status" value="1"/>
</dbReference>
<keyword evidence="6 12" id="KW-0653">Protein transport</keyword>
<dbReference type="PROSITE" id="PS51318">
    <property type="entry name" value="TAT"/>
    <property type="match status" value="1"/>
</dbReference>
<name>A0A2S5BIY9_9BASI</name>
<dbReference type="Proteomes" id="UP000237144">
    <property type="component" value="Unassembled WGS sequence"/>
</dbReference>
<gene>
    <name evidence="13" type="ORF">BMF94_0318</name>
</gene>
<comment type="similarity">
    <text evidence="2 12">Belongs to the PAM17 family.</text>
</comment>
<evidence type="ECO:0000256" key="8">
    <source>
        <dbReference type="ARBA" id="ARBA00022989"/>
    </source>
</evidence>
<keyword evidence="3 12" id="KW-0813">Transport</keyword>
<dbReference type="GO" id="GO:0001405">
    <property type="term" value="C:PAM complex, Tim23 associated import motor"/>
    <property type="evidence" value="ECO:0007669"/>
    <property type="project" value="UniProtKB-UniRule"/>
</dbReference>
<evidence type="ECO:0000256" key="10">
    <source>
        <dbReference type="ARBA" id="ARBA00023128"/>
    </source>
</evidence>
<evidence type="ECO:0000256" key="11">
    <source>
        <dbReference type="ARBA" id="ARBA00023136"/>
    </source>
</evidence>
<evidence type="ECO:0000256" key="3">
    <source>
        <dbReference type="ARBA" id="ARBA00022448"/>
    </source>
</evidence>
<dbReference type="OrthoDB" id="5970083at2759"/>
<dbReference type="InterPro" id="IPR006311">
    <property type="entry name" value="TAT_signal"/>
</dbReference>
<comment type="subcellular location">
    <subcellularLocation>
        <location evidence="1 12">Mitochondrion inner membrane</location>
        <topology evidence="1 12">Multi-pass membrane protein</topology>
    </subcellularLocation>
</comment>
<dbReference type="PANTHER" id="PTHR28021:SF1">
    <property type="entry name" value="PRESEQUENCE TRANSLOCATED-ASSOCIATED MOTOR SUBUNIT PAM17, MITOCHONDRIAL"/>
    <property type="match status" value="1"/>
</dbReference>
<keyword evidence="5 12" id="KW-0999">Mitochondrion inner membrane</keyword>
<evidence type="ECO:0000313" key="14">
    <source>
        <dbReference type="Proteomes" id="UP000237144"/>
    </source>
</evidence>
<organism evidence="13 14">
    <name type="scientific">Rhodotorula taiwanensis</name>
    <dbReference type="NCBI Taxonomy" id="741276"/>
    <lineage>
        <taxon>Eukaryota</taxon>
        <taxon>Fungi</taxon>
        <taxon>Dikarya</taxon>
        <taxon>Basidiomycota</taxon>
        <taxon>Pucciniomycotina</taxon>
        <taxon>Microbotryomycetes</taxon>
        <taxon>Sporidiobolales</taxon>
        <taxon>Sporidiobolaceae</taxon>
        <taxon>Rhodotorula</taxon>
    </lineage>
</organism>
<proteinExistence type="inferred from homology"/>
<evidence type="ECO:0000256" key="2">
    <source>
        <dbReference type="ARBA" id="ARBA00006837"/>
    </source>
</evidence>
<keyword evidence="11 12" id="KW-0472">Membrane</keyword>
<reference evidence="13 14" key="1">
    <citation type="journal article" date="2018" name="Front. Microbiol.">
        <title>Prospects for Fungal Bioremediation of Acidic Radioactive Waste Sites: Characterization and Genome Sequence of Rhodotorula taiwanensis MD1149.</title>
        <authorList>
            <person name="Tkavc R."/>
            <person name="Matrosova V.Y."/>
            <person name="Grichenko O.E."/>
            <person name="Gostincar C."/>
            <person name="Volpe R.P."/>
            <person name="Klimenkova P."/>
            <person name="Gaidamakova E.K."/>
            <person name="Zhou C.E."/>
            <person name="Stewart B.J."/>
            <person name="Lyman M.G."/>
            <person name="Malfatti S.A."/>
            <person name="Rubinfeld B."/>
            <person name="Courtot M."/>
            <person name="Singh J."/>
            <person name="Dalgard C.L."/>
            <person name="Hamilton T."/>
            <person name="Frey K.G."/>
            <person name="Gunde-Cimerman N."/>
            <person name="Dugan L."/>
            <person name="Daly M.J."/>
        </authorList>
    </citation>
    <scope>NUCLEOTIDE SEQUENCE [LARGE SCALE GENOMIC DNA]</scope>
    <source>
        <strain evidence="13 14">MD1149</strain>
    </source>
</reference>
<evidence type="ECO:0000256" key="12">
    <source>
        <dbReference type="RuleBase" id="RU367146"/>
    </source>
</evidence>
<comment type="subunit">
    <text evidence="12">Component of the PAM complex.</text>
</comment>
<protein>
    <recommendedName>
        <fullName evidence="12">Presequence translocated-associated motor subunit PAM17</fullName>
    </recommendedName>
</protein>
<feature type="transmembrane region" description="Helical" evidence="12">
    <location>
        <begin position="71"/>
        <end position="92"/>
    </location>
</feature>
<keyword evidence="9 12" id="KW-0811">Translocation</keyword>
<keyword evidence="4 12" id="KW-0812">Transmembrane</keyword>
<evidence type="ECO:0000313" key="13">
    <source>
        <dbReference type="EMBL" id="POY76726.1"/>
    </source>
</evidence>
<dbReference type="GO" id="GO:0030150">
    <property type="term" value="P:protein import into mitochondrial matrix"/>
    <property type="evidence" value="ECO:0007669"/>
    <property type="project" value="UniProtKB-UniRule"/>
</dbReference>
<dbReference type="Pfam" id="PF08566">
    <property type="entry name" value="Pam17"/>
    <property type="match status" value="1"/>
</dbReference>
<keyword evidence="14" id="KW-1185">Reference proteome</keyword>
<dbReference type="InterPro" id="IPR013875">
    <property type="entry name" value="Pam17"/>
</dbReference>
<dbReference type="STRING" id="741276.A0A2S5BIY9"/>
<keyword evidence="10 12" id="KW-0496">Mitochondrion</keyword>
<evidence type="ECO:0000256" key="7">
    <source>
        <dbReference type="ARBA" id="ARBA00022946"/>
    </source>
</evidence>
<evidence type="ECO:0000256" key="9">
    <source>
        <dbReference type="ARBA" id="ARBA00023010"/>
    </source>
</evidence>
<evidence type="ECO:0000256" key="5">
    <source>
        <dbReference type="ARBA" id="ARBA00022792"/>
    </source>
</evidence>
<dbReference type="AlphaFoldDB" id="A0A2S5BIY9"/>
<keyword evidence="7" id="KW-0809">Transit peptide</keyword>
<sequence>MATRINALPRSVRSQLPRRRFLTSSSPPAASTPASNASSTAAATADAAAAAAAAKQLDWPTYLSLRRSQRLYGLVASIPTTAIGFTAGAGYFATLEADPTDLIFGVEPVFVYGAATVGCVALGWLVGPTIGGGLWRLTHRRVGKAMEAKDKEFFKHVSRWRADPTRQSATNPAPDYYAEKVGSLRQYRSWLRDQNIFRRKAAFGEKNEAVY</sequence>
<feature type="transmembrane region" description="Helical" evidence="12">
    <location>
        <begin position="112"/>
        <end position="135"/>
    </location>
</feature>
<dbReference type="EMBL" id="PJQD01000002">
    <property type="protein sequence ID" value="POY76726.1"/>
    <property type="molecule type" value="Genomic_DNA"/>
</dbReference>
<comment type="function">
    <text evidence="12">Component of the PAM complex, a complex required for the translocation of transit peptide-containing proteins from the inner membrane into the mitochondrial matrix in an ATP-dependent manner.</text>
</comment>
<keyword evidence="8 12" id="KW-1133">Transmembrane helix</keyword>
<accession>A0A2S5BIY9</accession>